<dbReference type="AlphaFoldDB" id="A0A843VU95"/>
<protein>
    <submittedName>
        <fullName evidence="2">Uncharacterized protein</fullName>
    </submittedName>
</protein>
<evidence type="ECO:0000313" key="3">
    <source>
        <dbReference type="Proteomes" id="UP000652761"/>
    </source>
</evidence>
<organism evidence="2 3">
    <name type="scientific">Colocasia esculenta</name>
    <name type="common">Wild taro</name>
    <name type="synonym">Arum esculentum</name>
    <dbReference type="NCBI Taxonomy" id="4460"/>
    <lineage>
        <taxon>Eukaryota</taxon>
        <taxon>Viridiplantae</taxon>
        <taxon>Streptophyta</taxon>
        <taxon>Embryophyta</taxon>
        <taxon>Tracheophyta</taxon>
        <taxon>Spermatophyta</taxon>
        <taxon>Magnoliopsida</taxon>
        <taxon>Liliopsida</taxon>
        <taxon>Araceae</taxon>
        <taxon>Aroideae</taxon>
        <taxon>Colocasieae</taxon>
        <taxon>Colocasia</taxon>
    </lineage>
</organism>
<proteinExistence type="predicted"/>
<gene>
    <name evidence="2" type="ORF">Taro_033050</name>
</gene>
<accession>A0A843VU95</accession>
<evidence type="ECO:0000256" key="1">
    <source>
        <dbReference type="SAM" id="MobiDB-lite"/>
    </source>
</evidence>
<dbReference type="Proteomes" id="UP000652761">
    <property type="component" value="Unassembled WGS sequence"/>
</dbReference>
<feature type="region of interest" description="Disordered" evidence="1">
    <location>
        <begin position="281"/>
        <end position="389"/>
    </location>
</feature>
<keyword evidence="3" id="KW-1185">Reference proteome</keyword>
<dbReference type="OrthoDB" id="6768573at2759"/>
<feature type="compositionally biased region" description="Polar residues" evidence="1">
    <location>
        <begin position="59"/>
        <end position="68"/>
    </location>
</feature>
<feature type="compositionally biased region" description="Acidic residues" evidence="1">
    <location>
        <begin position="30"/>
        <end position="43"/>
    </location>
</feature>
<comment type="caution">
    <text evidence="2">The sequence shown here is derived from an EMBL/GenBank/DDBJ whole genome shotgun (WGS) entry which is preliminary data.</text>
</comment>
<name>A0A843VU95_COLES</name>
<evidence type="ECO:0000313" key="2">
    <source>
        <dbReference type="EMBL" id="MQM00319.1"/>
    </source>
</evidence>
<feature type="compositionally biased region" description="Basic and acidic residues" evidence="1">
    <location>
        <begin position="1"/>
        <end position="12"/>
    </location>
</feature>
<sequence>MKTEFKKKDNSKKFKRYKKKAMATAWNNESDSDSESSSNDEEEKANLAFMANIDEKVASDSSFTSCNESDSDSLEDAFNEPYYKYKDGEQKETHEETTPNFPAQIASVEVGQGAAISKDVAPGCKEDVQMEDAPAQGEHVAEKEAEIQGEPTMNAADTQFQEVIMESTSEGDVDLIKEPAAGTGDKGKDVATKIPLLTRKAHRRSKKKRILVHLKSVIERLDEQGKIPCSVQSDISSIFISQSTGVKELAMVKALLWGMKNELGSMKELVSNLSDLVRVQLSSPAPPTPTLIVPEVPGPSGPSEEFEPAQKASGPPGPSVEESRPPGPAMEESGPSGPVEPIAEQVRVEGPVETAVVPLEPLVSSPLKTPAPPSPPSSSTAPPAPATFK</sequence>
<feature type="region of interest" description="Disordered" evidence="1">
    <location>
        <begin position="1"/>
        <end position="81"/>
    </location>
</feature>
<feature type="compositionally biased region" description="Pro residues" evidence="1">
    <location>
        <begin position="369"/>
        <end position="389"/>
    </location>
</feature>
<reference evidence="2" key="1">
    <citation type="submission" date="2017-07" db="EMBL/GenBank/DDBJ databases">
        <title>Taro Niue Genome Assembly and Annotation.</title>
        <authorList>
            <person name="Atibalentja N."/>
            <person name="Keating K."/>
            <person name="Fields C.J."/>
        </authorList>
    </citation>
    <scope>NUCLEOTIDE SEQUENCE</scope>
    <source>
        <strain evidence="2">Niue_2</strain>
        <tissue evidence="2">Leaf</tissue>
    </source>
</reference>
<feature type="compositionally biased region" description="Acidic residues" evidence="1">
    <location>
        <begin position="69"/>
        <end position="78"/>
    </location>
</feature>
<dbReference type="EMBL" id="NMUH01002493">
    <property type="protein sequence ID" value="MQM00319.1"/>
    <property type="molecule type" value="Genomic_DNA"/>
</dbReference>